<organism evidence="1">
    <name type="scientific">marine sediment metagenome</name>
    <dbReference type="NCBI Taxonomy" id="412755"/>
    <lineage>
        <taxon>unclassified sequences</taxon>
        <taxon>metagenomes</taxon>
        <taxon>ecological metagenomes</taxon>
    </lineage>
</organism>
<reference evidence="1" key="1">
    <citation type="journal article" date="2015" name="Nature">
        <title>Complex archaea that bridge the gap between prokaryotes and eukaryotes.</title>
        <authorList>
            <person name="Spang A."/>
            <person name="Saw J.H."/>
            <person name="Jorgensen S.L."/>
            <person name="Zaremba-Niedzwiedzka K."/>
            <person name="Martijn J."/>
            <person name="Lind A.E."/>
            <person name="van Eijk R."/>
            <person name="Schleper C."/>
            <person name="Guy L."/>
            <person name="Ettema T.J."/>
        </authorList>
    </citation>
    <scope>NUCLEOTIDE SEQUENCE</scope>
</reference>
<name>A0A0F9HJX3_9ZZZZ</name>
<evidence type="ECO:0000313" key="1">
    <source>
        <dbReference type="EMBL" id="KKL75442.1"/>
    </source>
</evidence>
<accession>A0A0F9HJX3</accession>
<protein>
    <submittedName>
        <fullName evidence="1">Uncharacterized protein</fullName>
    </submittedName>
</protein>
<dbReference type="EMBL" id="LAZR01024350">
    <property type="protein sequence ID" value="KKL75442.1"/>
    <property type="molecule type" value="Genomic_DNA"/>
</dbReference>
<gene>
    <name evidence="1" type="ORF">LCGC14_2054860</name>
</gene>
<proteinExistence type="predicted"/>
<comment type="caution">
    <text evidence="1">The sequence shown here is derived from an EMBL/GenBank/DDBJ whole genome shotgun (WGS) entry which is preliminary data.</text>
</comment>
<dbReference type="AlphaFoldDB" id="A0A0F9HJX3"/>
<sequence>MGSMAKTYLPRSVHECERKIRYGTEYVAKQAEAEARGRGGTWLHTYYCRYCTGYHVGHVTNWKMLEGIARRNGMVRIDNEQRA</sequence>